<proteinExistence type="predicted"/>
<comment type="caution">
    <text evidence="1">The sequence shown here is derived from an EMBL/GenBank/DDBJ whole genome shotgun (WGS) entry which is preliminary data.</text>
</comment>
<accession>X0S9H8</accession>
<dbReference type="AlphaFoldDB" id="X0S9H8"/>
<dbReference type="EMBL" id="BARS01000462">
    <property type="protein sequence ID" value="GAF77703.1"/>
    <property type="molecule type" value="Genomic_DNA"/>
</dbReference>
<sequence length="44" mass="5289">RVWVSFFWIMPHIVQMSGRFKMVYIDDAYDSKAYGSINHFESTQ</sequence>
<gene>
    <name evidence="1" type="ORF">S01H1_01124</name>
</gene>
<evidence type="ECO:0000313" key="1">
    <source>
        <dbReference type="EMBL" id="GAF77703.1"/>
    </source>
</evidence>
<name>X0S9H8_9ZZZZ</name>
<reference evidence="1" key="1">
    <citation type="journal article" date="2014" name="Front. Microbiol.">
        <title>High frequency of phylogenetically diverse reductive dehalogenase-homologous genes in deep subseafloor sedimentary metagenomes.</title>
        <authorList>
            <person name="Kawai M."/>
            <person name="Futagami T."/>
            <person name="Toyoda A."/>
            <person name="Takaki Y."/>
            <person name="Nishi S."/>
            <person name="Hori S."/>
            <person name="Arai W."/>
            <person name="Tsubouchi T."/>
            <person name="Morono Y."/>
            <person name="Uchiyama I."/>
            <person name="Ito T."/>
            <person name="Fujiyama A."/>
            <person name="Inagaki F."/>
            <person name="Takami H."/>
        </authorList>
    </citation>
    <scope>NUCLEOTIDE SEQUENCE</scope>
    <source>
        <strain evidence="1">Expedition CK06-06</strain>
    </source>
</reference>
<protein>
    <submittedName>
        <fullName evidence="1">Uncharacterized protein</fullName>
    </submittedName>
</protein>
<feature type="non-terminal residue" evidence="1">
    <location>
        <position position="1"/>
    </location>
</feature>
<organism evidence="1">
    <name type="scientific">marine sediment metagenome</name>
    <dbReference type="NCBI Taxonomy" id="412755"/>
    <lineage>
        <taxon>unclassified sequences</taxon>
        <taxon>metagenomes</taxon>
        <taxon>ecological metagenomes</taxon>
    </lineage>
</organism>